<protein>
    <submittedName>
        <fullName evidence="1">Uncharacterized protein</fullName>
    </submittedName>
</protein>
<proteinExistence type="predicted"/>
<evidence type="ECO:0000313" key="2">
    <source>
        <dbReference type="Proteomes" id="UP000231134"/>
    </source>
</evidence>
<dbReference type="EMBL" id="PGEX01000001">
    <property type="protein sequence ID" value="PJJ40512.1"/>
    <property type="molecule type" value="Genomic_DNA"/>
</dbReference>
<sequence>MYWSLYYFMTPQTFSKIFWKQYLLLEKDFLETDEFVTIDKSNFKTFSSRYTYLFLNICSEIDSIAEEYCKVVNAPSKVKNILQKMTVIVNDEPKIKDQRVSTKYPYEIINFVPFAGFDSESAAGWWQDYNLVKHFRADVPEKGIPNYQRAHLKNVMNALAALYILCQNLYKLLGPSDLQLEPSRLFES</sequence>
<accession>A0A2M9A474</accession>
<name>A0A2M9A474_9BACT</name>
<dbReference type="Proteomes" id="UP000231134">
    <property type="component" value="Unassembled WGS sequence"/>
</dbReference>
<dbReference type="RefSeq" id="WP_100424586.1">
    <property type="nucleotide sequence ID" value="NZ_PGEX01000001.1"/>
</dbReference>
<comment type="caution">
    <text evidence="1">The sequence shown here is derived from an EMBL/GenBank/DDBJ whole genome shotgun (WGS) entry which is preliminary data.</text>
</comment>
<dbReference type="AlphaFoldDB" id="A0A2M9A474"/>
<evidence type="ECO:0000313" key="1">
    <source>
        <dbReference type="EMBL" id="PJJ40512.1"/>
    </source>
</evidence>
<gene>
    <name evidence="1" type="ORF">BGX16_0439</name>
</gene>
<organism evidence="1 2">
    <name type="scientific">Hallerella succinigenes</name>
    <dbReference type="NCBI Taxonomy" id="1896222"/>
    <lineage>
        <taxon>Bacteria</taxon>
        <taxon>Pseudomonadati</taxon>
        <taxon>Fibrobacterota</taxon>
        <taxon>Fibrobacteria</taxon>
        <taxon>Fibrobacterales</taxon>
        <taxon>Fibrobacteraceae</taxon>
        <taxon>Hallerella</taxon>
    </lineage>
</organism>
<reference evidence="1 2" key="1">
    <citation type="submission" date="2017-11" db="EMBL/GenBank/DDBJ databases">
        <title>Animal gut microbial communities from fecal samples from Wisconsin, USA.</title>
        <authorList>
            <person name="Neumann A."/>
        </authorList>
    </citation>
    <scope>NUCLEOTIDE SEQUENCE [LARGE SCALE GENOMIC DNA]</scope>
    <source>
        <strain evidence="1 2">UWS3</strain>
    </source>
</reference>
<keyword evidence="2" id="KW-1185">Reference proteome</keyword>